<keyword evidence="5" id="KW-0786">Thiamine pyrophosphate</keyword>
<protein>
    <recommendedName>
        <fullName evidence="7">2-oxoglutarate dehydrogenase, mitochondrial</fullName>
        <ecNumber evidence="3">1.2.4.2</ecNumber>
    </recommendedName>
    <alternativeName>
        <fullName evidence="8">2-oxoglutarate dehydrogenase complex component E1</fullName>
    </alternativeName>
</protein>
<dbReference type="Pfam" id="PF16078">
    <property type="entry name" value="2-oxogl_dehyd_N"/>
    <property type="match status" value="1"/>
</dbReference>
<dbReference type="Proteomes" id="UP000009168">
    <property type="component" value="Unassembled WGS sequence"/>
</dbReference>
<evidence type="ECO:0000313" key="11">
    <source>
        <dbReference type="Proteomes" id="UP000009168"/>
    </source>
</evidence>
<name>I7M7R4_TETTS</name>
<dbReference type="eggNOG" id="KOG0450">
    <property type="taxonomic scope" value="Eukaryota"/>
</dbReference>
<proteinExistence type="inferred from homology"/>
<dbReference type="InterPro" id="IPR042179">
    <property type="entry name" value="KGD_C_sf"/>
</dbReference>
<keyword evidence="4" id="KW-0560">Oxidoreductase</keyword>
<dbReference type="STRING" id="312017.I7M7R4"/>
<dbReference type="Pfam" id="PF00676">
    <property type="entry name" value="E1_dh"/>
    <property type="match status" value="1"/>
</dbReference>
<dbReference type="NCBIfam" id="NF006914">
    <property type="entry name" value="PRK09404.1"/>
    <property type="match status" value="1"/>
</dbReference>
<dbReference type="EMBL" id="GG662703">
    <property type="protein sequence ID" value="EAR95697.2"/>
    <property type="molecule type" value="Genomic_DNA"/>
</dbReference>
<dbReference type="KEGG" id="tet:TTHERM_00268070"/>
<evidence type="ECO:0000256" key="3">
    <source>
        <dbReference type="ARBA" id="ARBA00012280"/>
    </source>
</evidence>
<keyword evidence="11" id="KW-1185">Reference proteome</keyword>
<dbReference type="GeneID" id="7843829"/>
<dbReference type="PANTHER" id="PTHR23152">
    <property type="entry name" value="2-OXOGLUTARATE DEHYDROGENASE"/>
    <property type="match status" value="1"/>
</dbReference>
<evidence type="ECO:0000259" key="9">
    <source>
        <dbReference type="SMART" id="SM00861"/>
    </source>
</evidence>
<dbReference type="GO" id="GO:0006099">
    <property type="term" value="P:tricarboxylic acid cycle"/>
    <property type="evidence" value="ECO:0007669"/>
    <property type="project" value="TreeGrafter"/>
</dbReference>
<comment type="cofactor">
    <cofactor evidence="1">
        <name>thiamine diphosphate</name>
        <dbReference type="ChEBI" id="CHEBI:58937"/>
    </cofactor>
</comment>
<dbReference type="FunCoup" id="I7M7R4">
    <property type="interactions" value="228"/>
</dbReference>
<dbReference type="GO" id="GO:0045252">
    <property type="term" value="C:oxoglutarate dehydrogenase complex"/>
    <property type="evidence" value="ECO:0007669"/>
    <property type="project" value="TreeGrafter"/>
</dbReference>
<dbReference type="NCBIfam" id="TIGR00239">
    <property type="entry name" value="2oxo_dh_E1"/>
    <property type="match status" value="1"/>
</dbReference>
<dbReference type="GO" id="GO:0004591">
    <property type="term" value="F:oxoglutarate dehydrogenase (succinyl-transferring) activity"/>
    <property type="evidence" value="ECO:0007669"/>
    <property type="project" value="UniProtKB-EC"/>
</dbReference>
<dbReference type="GO" id="GO:0005739">
    <property type="term" value="C:mitochondrion"/>
    <property type="evidence" value="ECO:0007669"/>
    <property type="project" value="TreeGrafter"/>
</dbReference>
<evidence type="ECO:0000313" key="10">
    <source>
        <dbReference type="EMBL" id="EAR95697.2"/>
    </source>
</evidence>
<gene>
    <name evidence="10" type="ORF">TTHERM_00268070</name>
</gene>
<evidence type="ECO:0000256" key="1">
    <source>
        <dbReference type="ARBA" id="ARBA00001964"/>
    </source>
</evidence>
<dbReference type="Gene3D" id="3.40.50.970">
    <property type="match status" value="1"/>
</dbReference>
<dbReference type="SUPFAM" id="SSF52518">
    <property type="entry name" value="Thiamin diphosphate-binding fold (THDP-binding)"/>
    <property type="match status" value="2"/>
</dbReference>
<dbReference type="CDD" id="cd02016">
    <property type="entry name" value="TPP_E1_OGDC_like"/>
    <property type="match status" value="1"/>
</dbReference>
<dbReference type="OrthoDB" id="413077at2759"/>
<dbReference type="InterPro" id="IPR005475">
    <property type="entry name" value="Transketolase-like_Pyr-bd"/>
</dbReference>
<dbReference type="InParanoid" id="I7M7R4"/>
<sequence>MLKKLSNTFCKGLSLKNSQSFRTTKIMDSEISKFNDSFLAGCNAEFVEGLFERWAEDPTSVGPSWNNYFKNLVRGVEPEYAFSLPPSDLTKAIHMAPDHAMKFIVSDNLKARLLVDAYRIRGHEIADLDPLQMNEELLKAGKPKGTSSPKLSHLDFGFTDADLDKEVFINDGRVDGITNNPSKSTWKLRDLIDHLKQIYCNKVGYQYMHINNKTERDWIRQRIENAEQFKPTKEQLVRTADRLCRDYCFTEFLNNKFSTSKRFGSEGCDSFISGLGALVDHAADKKIENIVIGMPHRGRLNTLYSVLKKPAVNILAEFQDINVAKFDEENWGNSGDVKYHLGTTKDKAYGDHTVRLSIMANPSHLEAVNPVVYGKLRCVQDATQDTNGDKSFGILIHGDAAFSGQGIVYESIQMHDLKDYNNGGIIHIVVNNQIGFTTYPGDSRTTLYCTAVAETVQAPIFHVNADEPELVDAVMRLALDYRQTFHKDVVIDIIGYRKFGHNELDQPAYTQPQMQKIIQSMKPVYLKYMDKLYKENVLTPEIEKERRSYYEKSLEEAYHNSRQEKTQHTQWVTKPWEELKLPTMFGKVKDTGVDVSVLKEISAKVNQLPSDINVHKQIQKVYAARREAVEQNENKIDYACAEALAFGSLLYEGYGVRISGQDVERGTFSHRHSKINDQKVDREKYCPLSQLLSPQDIAKRRLTIANSHLSEFGVLGFEYGYSLANPNNLVIWEAQFGDFANGAQIMIDNFIVSGESKWKQQSGLVLNLPHGMDGQGPEHSSARLERFLQLSDDDPTNFILKRQNRLKQQSAEINLQVCMTTTAANYFHALRRQIRRPFRKPLVLFNSKRLLRFAGATSSLKEFQQGTRFLDIYKEQYPQDINEPSKIKKVVLCSGQVYYDILERRQESKCKNTAIIRLEQLSPFPYEHLKVVLEEYKNAKIIWCQEEHENQGGWNFVRPRIRAVLDRLQEEGERKNGKVIYVGRKASCSSAAGKYQFFKKQDFQIIINQCQFNLKINRFFIQAQVRIKSFLNSFIQRVVKDIKRKIEYVKNKQQTV</sequence>
<dbReference type="InterPro" id="IPR001017">
    <property type="entry name" value="DH_E1"/>
</dbReference>
<dbReference type="GO" id="GO:0030976">
    <property type="term" value="F:thiamine pyrophosphate binding"/>
    <property type="evidence" value="ECO:0007669"/>
    <property type="project" value="InterPro"/>
</dbReference>
<dbReference type="Gene3D" id="3.40.50.12470">
    <property type="match status" value="1"/>
</dbReference>
<reference evidence="11" key="1">
    <citation type="journal article" date="2006" name="PLoS Biol.">
        <title>Macronuclear genome sequence of the ciliate Tetrahymena thermophila, a model eukaryote.</title>
        <authorList>
            <person name="Eisen J.A."/>
            <person name="Coyne R.S."/>
            <person name="Wu M."/>
            <person name="Wu D."/>
            <person name="Thiagarajan M."/>
            <person name="Wortman J.R."/>
            <person name="Badger J.H."/>
            <person name="Ren Q."/>
            <person name="Amedeo P."/>
            <person name="Jones K.M."/>
            <person name="Tallon L.J."/>
            <person name="Delcher A.L."/>
            <person name="Salzberg S.L."/>
            <person name="Silva J.C."/>
            <person name="Haas B.J."/>
            <person name="Majoros W.H."/>
            <person name="Farzad M."/>
            <person name="Carlton J.M."/>
            <person name="Smith R.K. Jr."/>
            <person name="Garg J."/>
            <person name="Pearlman R.E."/>
            <person name="Karrer K.M."/>
            <person name="Sun L."/>
            <person name="Manning G."/>
            <person name="Elde N.C."/>
            <person name="Turkewitz A.P."/>
            <person name="Asai D.J."/>
            <person name="Wilkes D.E."/>
            <person name="Wang Y."/>
            <person name="Cai H."/>
            <person name="Collins K."/>
            <person name="Stewart B.A."/>
            <person name="Lee S.R."/>
            <person name="Wilamowska K."/>
            <person name="Weinberg Z."/>
            <person name="Ruzzo W.L."/>
            <person name="Wloga D."/>
            <person name="Gaertig J."/>
            <person name="Frankel J."/>
            <person name="Tsao C.-C."/>
            <person name="Gorovsky M.A."/>
            <person name="Keeling P.J."/>
            <person name="Waller R.F."/>
            <person name="Patron N.J."/>
            <person name="Cherry J.M."/>
            <person name="Stover N.A."/>
            <person name="Krieger C.J."/>
            <person name="del Toro C."/>
            <person name="Ryder H.F."/>
            <person name="Williamson S.C."/>
            <person name="Barbeau R.A."/>
            <person name="Hamilton E.P."/>
            <person name="Orias E."/>
        </authorList>
    </citation>
    <scope>NUCLEOTIDE SEQUENCE [LARGE SCALE GENOMIC DNA]</scope>
    <source>
        <strain evidence="11">SB210</strain>
    </source>
</reference>
<evidence type="ECO:0000256" key="5">
    <source>
        <dbReference type="ARBA" id="ARBA00023052"/>
    </source>
</evidence>
<evidence type="ECO:0000256" key="2">
    <source>
        <dbReference type="ARBA" id="ARBA00006936"/>
    </source>
</evidence>
<comment type="similarity">
    <text evidence="2">Belongs to the alpha-ketoglutarate dehydrogenase family.</text>
</comment>
<dbReference type="FunFam" id="3.40.50.12470:FF:000003">
    <property type="entry name" value="2-oxoglutarate dehydrogenase E1 component"/>
    <property type="match status" value="1"/>
</dbReference>
<organism evidence="10 11">
    <name type="scientific">Tetrahymena thermophila (strain SB210)</name>
    <dbReference type="NCBI Taxonomy" id="312017"/>
    <lineage>
        <taxon>Eukaryota</taxon>
        <taxon>Sar</taxon>
        <taxon>Alveolata</taxon>
        <taxon>Ciliophora</taxon>
        <taxon>Intramacronucleata</taxon>
        <taxon>Oligohymenophorea</taxon>
        <taxon>Hymenostomatida</taxon>
        <taxon>Tetrahymenina</taxon>
        <taxon>Tetrahymenidae</taxon>
        <taxon>Tetrahymena</taxon>
    </lineage>
</organism>
<dbReference type="NCBIfam" id="NF008907">
    <property type="entry name" value="PRK12270.1"/>
    <property type="match status" value="1"/>
</dbReference>
<feature type="domain" description="Transketolase-like pyrimidine-binding" evidence="9">
    <location>
        <begin position="636"/>
        <end position="853"/>
    </location>
</feature>
<evidence type="ECO:0000256" key="6">
    <source>
        <dbReference type="ARBA" id="ARBA00037426"/>
    </source>
</evidence>
<dbReference type="EC" id="1.2.4.2" evidence="3"/>
<comment type="function">
    <text evidence="6">The 2-oxoglutarate dehydrogenase complex catalyzes the overall conversion of 2-oxoglutarate to succinyl-CoA and CO(2). It contains multiple copies of three enzymatic components: 2-oxoglutarate dehydrogenase (E1), dihydrolipoamide succinyltransferase (E2) and lipoamide dehydrogenase (E3).</text>
</comment>
<dbReference type="AlphaFoldDB" id="I7M7R4"/>
<dbReference type="PIRSF" id="PIRSF000157">
    <property type="entry name" value="Oxoglu_dh_E1"/>
    <property type="match status" value="1"/>
</dbReference>
<dbReference type="Pfam" id="PF16870">
    <property type="entry name" value="OxoGdeHyase_C"/>
    <property type="match status" value="1"/>
</dbReference>
<dbReference type="Gene3D" id="1.10.287.1150">
    <property type="entry name" value="TPP helical domain"/>
    <property type="match status" value="1"/>
</dbReference>
<evidence type="ECO:0000256" key="7">
    <source>
        <dbReference type="ARBA" id="ARBA00040267"/>
    </source>
</evidence>
<dbReference type="Pfam" id="PF02779">
    <property type="entry name" value="Transket_pyr"/>
    <property type="match status" value="1"/>
</dbReference>
<dbReference type="RefSeq" id="XP_001015942.2">
    <property type="nucleotide sequence ID" value="XM_001015942.3"/>
</dbReference>
<dbReference type="Gene3D" id="3.40.50.11610">
    <property type="entry name" value="Multifunctional 2-oxoglutarate metabolism enzyme, C-terminal domain"/>
    <property type="match status" value="1"/>
</dbReference>
<dbReference type="PANTHER" id="PTHR23152:SF4">
    <property type="entry name" value="2-OXOADIPATE DEHYDROGENASE COMPLEX COMPONENT E1"/>
    <property type="match status" value="1"/>
</dbReference>
<evidence type="ECO:0000256" key="4">
    <source>
        <dbReference type="ARBA" id="ARBA00023002"/>
    </source>
</evidence>
<dbReference type="InterPro" id="IPR032106">
    <property type="entry name" value="2-oxogl_dehyd_N"/>
</dbReference>
<dbReference type="InterPro" id="IPR031717">
    <property type="entry name" value="ODO-1/KGD_C"/>
</dbReference>
<dbReference type="SMART" id="SM00861">
    <property type="entry name" value="Transket_pyr"/>
    <property type="match status" value="1"/>
</dbReference>
<dbReference type="InterPro" id="IPR029061">
    <property type="entry name" value="THDP-binding"/>
</dbReference>
<evidence type="ECO:0000256" key="8">
    <source>
        <dbReference type="ARBA" id="ARBA00042984"/>
    </source>
</evidence>
<accession>I7M7R4</accession>
<dbReference type="InterPro" id="IPR011603">
    <property type="entry name" value="2oxoglutarate_DH_E1"/>
</dbReference>